<protein>
    <submittedName>
        <fullName evidence="2">Uncharacterized protein</fullName>
    </submittedName>
</protein>
<accession>A0A845B057</accession>
<dbReference type="OrthoDB" id="7428957at2"/>
<keyword evidence="3" id="KW-1185">Reference proteome</keyword>
<organism evidence="2 3">
    <name type="scientific">Allopontixanthobacter sediminis</name>
    <dbReference type="NCBI Taxonomy" id="1689985"/>
    <lineage>
        <taxon>Bacteria</taxon>
        <taxon>Pseudomonadati</taxon>
        <taxon>Pseudomonadota</taxon>
        <taxon>Alphaproteobacteria</taxon>
        <taxon>Sphingomonadales</taxon>
        <taxon>Erythrobacteraceae</taxon>
        <taxon>Allopontixanthobacter</taxon>
    </lineage>
</organism>
<comment type="caution">
    <text evidence="2">The sequence shown here is derived from an EMBL/GenBank/DDBJ whole genome shotgun (WGS) entry which is preliminary data.</text>
</comment>
<dbReference type="EMBL" id="WTYL01000001">
    <property type="protein sequence ID" value="MXP43524.1"/>
    <property type="molecule type" value="Genomic_DNA"/>
</dbReference>
<sequence length="79" mass="8391">MNYPNIMRNAARILFLVAAAIFIGSLLFSLLLLFGFGPVSAPGGALALVIGGVTMAIPPFVGAAIVWRLDIWLFERGNS</sequence>
<name>A0A845B057_9SPHN</name>
<feature type="transmembrane region" description="Helical" evidence="1">
    <location>
        <begin position="46"/>
        <end position="67"/>
    </location>
</feature>
<evidence type="ECO:0000256" key="1">
    <source>
        <dbReference type="SAM" id="Phobius"/>
    </source>
</evidence>
<gene>
    <name evidence="2" type="ORF">GRI65_03510</name>
</gene>
<keyword evidence="1" id="KW-0472">Membrane</keyword>
<evidence type="ECO:0000313" key="2">
    <source>
        <dbReference type="EMBL" id="MXP43524.1"/>
    </source>
</evidence>
<feature type="transmembrane region" description="Helical" evidence="1">
    <location>
        <begin position="12"/>
        <end position="34"/>
    </location>
</feature>
<proteinExistence type="predicted"/>
<evidence type="ECO:0000313" key="3">
    <source>
        <dbReference type="Proteomes" id="UP000431922"/>
    </source>
</evidence>
<keyword evidence="1" id="KW-1133">Transmembrane helix</keyword>
<keyword evidence="1" id="KW-0812">Transmembrane</keyword>
<dbReference type="RefSeq" id="WP_160755117.1">
    <property type="nucleotide sequence ID" value="NZ_WTYL01000001.1"/>
</dbReference>
<reference evidence="2 3" key="1">
    <citation type="submission" date="2019-12" db="EMBL/GenBank/DDBJ databases">
        <title>Genomic-based taxomic classification of the family Erythrobacteraceae.</title>
        <authorList>
            <person name="Xu L."/>
        </authorList>
    </citation>
    <scope>NUCLEOTIDE SEQUENCE [LARGE SCALE GENOMIC DNA]</scope>
    <source>
        <strain evidence="2 3">KCTC 42453</strain>
    </source>
</reference>
<dbReference type="Proteomes" id="UP000431922">
    <property type="component" value="Unassembled WGS sequence"/>
</dbReference>
<dbReference type="AlphaFoldDB" id="A0A845B057"/>